<evidence type="ECO:0000313" key="2">
    <source>
        <dbReference type="EMBL" id="ADH85336.1"/>
    </source>
</evidence>
<dbReference type="Proteomes" id="UP000001508">
    <property type="component" value="Chromosome"/>
</dbReference>
<keyword evidence="3" id="KW-1185">Reference proteome</keyword>
<dbReference type="KEGG" id="dak:DaAHT2_0630"/>
<proteinExistence type="predicted"/>
<protein>
    <submittedName>
        <fullName evidence="2">Uncharacterized protein</fullName>
    </submittedName>
</protein>
<feature type="coiled-coil region" evidence="1">
    <location>
        <begin position="31"/>
        <end position="58"/>
    </location>
</feature>
<keyword evidence="1" id="KW-0175">Coiled coil</keyword>
<evidence type="ECO:0000256" key="1">
    <source>
        <dbReference type="SAM" id="Coils"/>
    </source>
</evidence>
<dbReference type="InParanoid" id="D6Z181"/>
<dbReference type="AlphaFoldDB" id="D6Z181"/>
<dbReference type="STRING" id="589865.DaAHT2_0630"/>
<dbReference type="EMBL" id="CP001940">
    <property type="protein sequence ID" value="ADH85336.1"/>
    <property type="molecule type" value="Genomic_DNA"/>
</dbReference>
<reference evidence="3" key="1">
    <citation type="submission" date="2010-02" db="EMBL/GenBank/DDBJ databases">
        <title>Complete sequence of Desulfurivibrio alkaliphilus AHT2.</title>
        <authorList>
            <consortium name="US DOE Joint Genome Institute"/>
            <person name="Pitluck S."/>
            <person name="Chertkov O."/>
            <person name="Detter J.C."/>
            <person name="Han C."/>
            <person name="Tapia R."/>
            <person name="Larimer F."/>
            <person name="Land M."/>
            <person name="Hauser L."/>
            <person name="Kyrpides N."/>
            <person name="Mikhailova N."/>
            <person name="Sorokin D.Y."/>
            <person name="Muyzer G."/>
            <person name="Woyke T."/>
        </authorList>
    </citation>
    <scope>NUCLEOTIDE SEQUENCE [LARGE SCALE GENOMIC DNA]</scope>
    <source>
        <strain evidence="3">DSM 19089 / UNIQEM U267 / AHT2</strain>
    </source>
</reference>
<sequence length="66" mass="7700">MTFHCRNYDLNLDQCRKLHDDCIPGRRGCALEGKVKLSEELEKRVAALEEKKQRQRAGKSKKARRS</sequence>
<dbReference type="RefSeq" id="WP_013162867.1">
    <property type="nucleotide sequence ID" value="NC_014216.1"/>
</dbReference>
<gene>
    <name evidence="2" type="ordered locus">DaAHT2_0630</name>
</gene>
<evidence type="ECO:0000313" key="3">
    <source>
        <dbReference type="Proteomes" id="UP000001508"/>
    </source>
</evidence>
<dbReference type="HOGENOM" id="CLU_2824046_0_0_7"/>
<accession>D6Z181</accession>
<organism evidence="2 3">
    <name type="scientific">Desulfurivibrio alkaliphilus (strain DSM 19089 / UNIQEM U267 / AHT2)</name>
    <dbReference type="NCBI Taxonomy" id="589865"/>
    <lineage>
        <taxon>Bacteria</taxon>
        <taxon>Pseudomonadati</taxon>
        <taxon>Thermodesulfobacteriota</taxon>
        <taxon>Desulfobulbia</taxon>
        <taxon>Desulfobulbales</taxon>
        <taxon>Desulfobulbaceae</taxon>
        <taxon>Desulfurivibrio</taxon>
    </lineage>
</organism>
<dbReference type="OrthoDB" id="9807633at2"/>
<name>D6Z181_DESAT</name>